<reference evidence="1 2" key="1">
    <citation type="journal article" date="2023" name="Nucleic Acids Res.">
        <title>The hologenome of Daphnia magna reveals possible DNA methylation and microbiome-mediated evolution of the host genome.</title>
        <authorList>
            <person name="Chaturvedi A."/>
            <person name="Li X."/>
            <person name="Dhandapani V."/>
            <person name="Marshall H."/>
            <person name="Kissane S."/>
            <person name="Cuenca-Cambronero M."/>
            <person name="Asole G."/>
            <person name="Calvet F."/>
            <person name="Ruiz-Romero M."/>
            <person name="Marangio P."/>
            <person name="Guigo R."/>
            <person name="Rago D."/>
            <person name="Mirbahai L."/>
            <person name="Eastwood N."/>
            <person name="Colbourne J.K."/>
            <person name="Zhou J."/>
            <person name="Mallon E."/>
            <person name="Orsini L."/>
        </authorList>
    </citation>
    <scope>NUCLEOTIDE SEQUENCE [LARGE SCALE GENOMIC DNA]</scope>
    <source>
        <strain evidence="1">LRV0_1</strain>
    </source>
</reference>
<dbReference type="Proteomes" id="UP001234178">
    <property type="component" value="Unassembled WGS sequence"/>
</dbReference>
<protein>
    <submittedName>
        <fullName evidence="1">Uncharacterized protein</fullName>
    </submittedName>
</protein>
<proteinExistence type="predicted"/>
<organism evidence="1 2">
    <name type="scientific">Daphnia magna</name>
    <dbReference type="NCBI Taxonomy" id="35525"/>
    <lineage>
        <taxon>Eukaryota</taxon>
        <taxon>Metazoa</taxon>
        <taxon>Ecdysozoa</taxon>
        <taxon>Arthropoda</taxon>
        <taxon>Crustacea</taxon>
        <taxon>Branchiopoda</taxon>
        <taxon>Diplostraca</taxon>
        <taxon>Cladocera</taxon>
        <taxon>Anomopoda</taxon>
        <taxon>Daphniidae</taxon>
        <taxon>Daphnia</taxon>
    </lineage>
</organism>
<evidence type="ECO:0000313" key="1">
    <source>
        <dbReference type="EMBL" id="KAK4024906.1"/>
    </source>
</evidence>
<gene>
    <name evidence="1" type="ORF">OUZ56_010398</name>
</gene>
<sequence>MCSRSDRVAESLKQCSCSPADVGQIEFNMGKPNEKGKNGLRLREITIVVTKIGMLEGTRSNSILSNLFQISDGCAPIKPKAVEHEPSVCDFLHFNELKFWHPTPTIHYIFLYCYFIADIVRHVRDVSKTN</sequence>
<dbReference type="EMBL" id="JAOYFB010000037">
    <property type="protein sequence ID" value="KAK4024906.1"/>
    <property type="molecule type" value="Genomic_DNA"/>
</dbReference>
<evidence type="ECO:0000313" key="2">
    <source>
        <dbReference type="Proteomes" id="UP001234178"/>
    </source>
</evidence>
<accession>A0ABR0AIF4</accession>
<name>A0ABR0AIF4_9CRUS</name>
<comment type="caution">
    <text evidence="1">The sequence shown here is derived from an EMBL/GenBank/DDBJ whole genome shotgun (WGS) entry which is preliminary data.</text>
</comment>
<keyword evidence="2" id="KW-1185">Reference proteome</keyword>